<dbReference type="SUPFAM" id="SSF46785">
    <property type="entry name" value="Winged helix' DNA-binding domain"/>
    <property type="match status" value="1"/>
</dbReference>
<dbReference type="Proteomes" id="UP000244066">
    <property type="component" value="Unassembled WGS sequence"/>
</dbReference>
<dbReference type="InterPro" id="IPR011991">
    <property type="entry name" value="ArsR-like_HTH"/>
</dbReference>
<evidence type="ECO:0000313" key="3">
    <source>
        <dbReference type="Proteomes" id="UP000244066"/>
    </source>
</evidence>
<dbReference type="InterPro" id="IPR036390">
    <property type="entry name" value="WH_DNA-bd_sf"/>
</dbReference>
<name>A0A2R7Y7R2_9ARCH</name>
<accession>A0A2R7Y7R2</accession>
<dbReference type="InterPro" id="IPR001845">
    <property type="entry name" value="HTH_ArsR_DNA-bd_dom"/>
</dbReference>
<reference evidence="2 3" key="1">
    <citation type="submission" date="2017-04" db="EMBL/GenBank/DDBJ databases">
        <title>Draft Aigarchaeota genome from a New Zealand hot spring.</title>
        <authorList>
            <person name="Reysenbach A.-L."/>
            <person name="Donaho J.A."/>
            <person name="Gerhart J."/>
            <person name="Kelley J.F."/>
            <person name="Kouba K."/>
            <person name="Podar M."/>
            <person name="Stott M."/>
        </authorList>
    </citation>
    <scope>NUCLEOTIDE SEQUENCE [LARGE SCALE GENOMIC DNA]</scope>
    <source>
        <strain evidence="2">NZ13_MG1</strain>
    </source>
</reference>
<dbReference type="InterPro" id="IPR036388">
    <property type="entry name" value="WH-like_DNA-bd_sf"/>
</dbReference>
<dbReference type="GO" id="GO:0003700">
    <property type="term" value="F:DNA-binding transcription factor activity"/>
    <property type="evidence" value="ECO:0007669"/>
    <property type="project" value="InterPro"/>
</dbReference>
<dbReference type="EMBL" id="NDWU01000006">
    <property type="protein sequence ID" value="PUA32892.1"/>
    <property type="molecule type" value="Genomic_DNA"/>
</dbReference>
<dbReference type="Gene3D" id="1.10.10.10">
    <property type="entry name" value="Winged helix-like DNA-binding domain superfamily/Winged helix DNA-binding domain"/>
    <property type="match status" value="1"/>
</dbReference>
<gene>
    <name evidence="2" type="ORF">B9J98_03100</name>
</gene>
<protein>
    <recommendedName>
        <fullName evidence="1">HTH arsR-type domain-containing protein</fullName>
    </recommendedName>
</protein>
<dbReference type="CDD" id="cd00090">
    <property type="entry name" value="HTH_ARSR"/>
    <property type="match status" value="1"/>
</dbReference>
<sequence>MRTPQEINPRALLGRIKNTSRGIRVRSTIIKILRERKVASVAQIANEVGLTPSAIRRHLKNMGAEGIVKNLKGKGQNVWMLTGLGQQAIDEV</sequence>
<evidence type="ECO:0000259" key="1">
    <source>
        <dbReference type="Pfam" id="PF01022"/>
    </source>
</evidence>
<organism evidence="2 3">
    <name type="scientific">Candidatus Terraquivivens tikiterensis</name>
    <dbReference type="NCBI Taxonomy" id="1980982"/>
    <lineage>
        <taxon>Archaea</taxon>
        <taxon>Nitrososphaerota</taxon>
        <taxon>Candidatus Wolframiiraptoraceae</taxon>
        <taxon>Candidatus Terraquivivens</taxon>
    </lineage>
</organism>
<evidence type="ECO:0000313" key="2">
    <source>
        <dbReference type="EMBL" id="PUA32892.1"/>
    </source>
</evidence>
<comment type="caution">
    <text evidence="2">The sequence shown here is derived from an EMBL/GenBank/DDBJ whole genome shotgun (WGS) entry which is preliminary data.</text>
</comment>
<proteinExistence type="predicted"/>
<feature type="domain" description="HTH arsR-type" evidence="1">
    <location>
        <begin position="26"/>
        <end position="69"/>
    </location>
</feature>
<dbReference type="AlphaFoldDB" id="A0A2R7Y7R2"/>
<dbReference type="Pfam" id="PF01022">
    <property type="entry name" value="HTH_5"/>
    <property type="match status" value="1"/>
</dbReference>